<gene>
    <name evidence="2" type="ORF">FDK13_02315</name>
</gene>
<dbReference type="AlphaFoldDB" id="A0A4U6DBD3"/>
<dbReference type="Proteomes" id="UP000304900">
    <property type="component" value="Unassembled WGS sequence"/>
</dbReference>
<evidence type="ECO:0000256" key="1">
    <source>
        <dbReference type="SAM" id="MobiDB-lite"/>
    </source>
</evidence>
<dbReference type="RefSeq" id="WP_137338354.1">
    <property type="nucleotide sequence ID" value="NZ_SZVO01000001.1"/>
</dbReference>
<accession>A0A4U6DBD3</accession>
<dbReference type="EMBL" id="SZVO01000001">
    <property type="protein sequence ID" value="TKT94065.1"/>
    <property type="molecule type" value="Genomic_DNA"/>
</dbReference>
<keyword evidence="3" id="KW-1185">Reference proteome</keyword>
<feature type="compositionally biased region" description="Pro residues" evidence="1">
    <location>
        <begin position="1"/>
        <end position="11"/>
    </location>
</feature>
<reference evidence="2 3" key="1">
    <citation type="submission" date="2019-05" db="EMBL/GenBank/DDBJ databases">
        <title>Dyadobacter AR-3-8 sp. nov., isolated from arctic soil.</title>
        <authorList>
            <person name="Chaudhary D.K."/>
        </authorList>
    </citation>
    <scope>NUCLEOTIDE SEQUENCE [LARGE SCALE GENOMIC DNA]</scope>
    <source>
        <strain evidence="2 3">AR-3-8</strain>
    </source>
</reference>
<dbReference type="Pfam" id="PF22028">
    <property type="entry name" value="DUF6934"/>
    <property type="match status" value="1"/>
</dbReference>
<dbReference type="OrthoDB" id="1343312at2"/>
<sequence length="76" mass="8649">MTIVPRPPPSPAAQGSNPARTRKYQMGITKFFKDIPSNLGVLGLIIENLDVKDSHSWRWDNSRIGTNYHAFFLYSK</sequence>
<dbReference type="InterPro" id="IPR053865">
    <property type="entry name" value="DUF6934"/>
</dbReference>
<organism evidence="2 3">
    <name type="scientific">Dyadobacter frigoris</name>
    <dbReference type="NCBI Taxonomy" id="2576211"/>
    <lineage>
        <taxon>Bacteria</taxon>
        <taxon>Pseudomonadati</taxon>
        <taxon>Bacteroidota</taxon>
        <taxon>Cytophagia</taxon>
        <taxon>Cytophagales</taxon>
        <taxon>Spirosomataceae</taxon>
        <taxon>Dyadobacter</taxon>
    </lineage>
</organism>
<evidence type="ECO:0000313" key="2">
    <source>
        <dbReference type="EMBL" id="TKT94065.1"/>
    </source>
</evidence>
<comment type="caution">
    <text evidence="2">The sequence shown here is derived from an EMBL/GenBank/DDBJ whole genome shotgun (WGS) entry which is preliminary data.</text>
</comment>
<name>A0A4U6DBD3_9BACT</name>
<proteinExistence type="predicted"/>
<protein>
    <submittedName>
        <fullName evidence="2">Uncharacterized protein</fullName>
    </submittedName>
</protein>
<feature type="region of interest" description="Disordered" evidence="1">
    <location>
        <begin position="1"/>
        <end position="20"/>
    </location>
</feature>
<evidence type="ECO:0000313" key="3">
    <source>
        <dbReference type="Proteomes" id="UP000304900"/>
    </source>
</evidence>